<dbReference type="GO" id="GO:0003746">
    <property type="term" value="F:translation elongation factor activity"/>
    <property type="evidence" value="ECO:0007669"/>
    <property type="project" value="TreeGrafter"/>
</dbReference>
<dbReference type="InterPro" id="IPR027417">
    <property type="entry name" value="P-loop_NTPase"/>
</dbReference>
<dbReference type="CDD" id="cd03694">
    <property type="entry name" value="GTPBP_II"/>
    <property type="match status" value="1"/>
</dbReference>
<dbReference type="GO" id="GO:0003924">
    <property type="term" value="F:GTPase activity"/>
    <property type="evidence" value="ECO:0007669"/>
    <property type="project" value="InterPro"/>
</dbReference>
<evidence type="ECO:0000259" key="1">
    <source>
        <dbReference type="Pfam" id="PF00009"/>
    </source>
</evidence>
<reference evidence="2 3" key="1">
    <citation type="submission" date="2013-07" db="EMBL/GenBank/DDBJ databases">
        <authorList>
            <person name="Stoco P.H."/>
            <person name="Wagner G."/>
            <person name="Gerber A."/>
            <person name="Zaha A."/>
            <person name="Thompson C."/>
            <person name="Bartholomeu D.C."/>
            <person name="Luckemeyer D.D."/>
            <person name="Bahia D."/>
            <person name="Loreto E."/>
            <person name="Prestes E.B."/>
            <person name="Lima F.M."/>
            <person name="Rodrigues-Luiz G."/>
            <person name="Vallejo G.A."/>
            <person name="Filho J.F."/>
            <person name="Monteiro K.M."/>
            <person name="Tyler K.M."/>
            <person name="de Almeida L.G."/>
            <person name="Ortiz M.F."/>
            <person name="Siervo M.A."/>
            <person name="de Moraes M.H."/>
            <person name="Cunha O.L."/>
            <person name="Mendonca-Neto R."/>
            <person name="Silva R."/>
            <person name="Teixeira S.M."/>
            <person name="Murta S.M."/>
            <person name="Sincero T.C."/>
            <person name="Mendes T.A."/>
            <person name="Urmenyi T.P."/>
            <person name="Silva V.G."/>
            <person name="da Rocha W.D."/>
            <person name="Andersson B."/>
            <person name="Romanha A.J."/>
            <person name="Steindel M."/>
            <person name="de Vasconcelos A.T."/>
            <person name="Grisard E.C."/>
        </authorList>
    </citation>
    <scope>NUCLEOTIDE SEQUENCE [LARGE SCALE GENOMIC DNA]</scope>
    <source>
        <strain evidence="2 3">SC58</strain>
    </source>
</reference>
<dbReference type="InterPro" id="IPR050055">
    <property type="entry name" value="EF-Tu_GTPase"/>
</dbReference>
<gene>
    <name evidence="2" type="ORF">TRSC58_02663</name>
</gene>
<dbReference type="GO" id="GO:0005525">
    <property type="term" value="F:GTP binding"/>
    <property type="evidence" value="ECO:0007669"/>
    <property type="project" value="InterPro"/>
</dbReference>
<protein>
    <submittedName>
        <fullName evidence="2">GTP-binding protein</fullName>
    </submittedName>
</protein>
<dbReference type="SUPFAM" id="SSF50447">
    <property type="entry name" value="Translation proteins"/>
    <property type="match status" value="1"/>
</dbReference>
<dbReference type="PANTHER" id="PTHR43721:SF9">
    <property type="entry name" value="GTP-BINDING PROTEIN 1"/>
    <property type="match status" value="1"/>
</dbReference>
<dbReference type="InterPro" id="IPR009000">
    <property type="entry name" value="Transl_B-barrel_sf"/>
</dbReference>
<dbReference type="Pfam" id="PF00009">
    <property type="entry name" value="GTP_EFTU"/>
    <property type="match status" value="1"/>
</dbReference>
<dbReference type="SUPFAM" id="SSF52540">
    <property type="entry name" value="P-loop containing nucleoside triphosphate hydrolases"/>
    <property type="match status" value="1"/>
</dbReference>
<proteinExistence type="predicted"/>
<comment type="caution">
    <text evidence="2">The sequence shown here is derived from an EMBL/GenBank/DDBJ whole genome shotgun (WGS) entry which is preliminary data.</text>
</comment>
<dbReference type="EMBL" id="AUPL01002663">
    <property type="protein sequence ID" value="ESL09614.1"/>
    <property type="molecule type" value="Genomic_DNA"/>
</dbReference>
<organism evidence="2 3">
    <name type="scientific">Trypanosoma rangeli SC58</name>
    <dbReference type="NCBI Taxonomy" id="429131"/>
    <lineage>
        <taxon>Eukaryota</taxon>
        <taxon>Discoba</taxon>
        <taxon>Euglenozoa</taxon>
        <taxon>Kinetoplastea</taxon>
        <taxon>Metakinetoplastina</taxon>
        <taxon>Trypanosomatida</taxon>
        <taxon>Trypanosomatidae</taxon>
        <taxon>Trypanosoma</taxon>
        <taxon>Herpetosoma</taxon>
    </lineage>
</organism>
<sequence length="593" mass="64698">MNDGHVNQESLSPCKLKGVDGAGGMEKLTLQTAERSVERALQKRADATFDLHRRLARVVSAGSEGCGCLTEEDDEGDVEYKWRLTNVTPSRFEHLVTQLRFRVGEGNGQCLYELGIANDGLPRGLLLHDYQESVRTLQRMAEALGLDFTILQEFLVQSNPVPLWCGEILITQRQTEVQDGKIAFCGIVGSGKSTLIGVLLTGLLDDGAGSARQLLFNHKHEIFTGKTTSIVARTLSIDGSEGKNGNNALLQSTGIDGSSRSLAMIDLGGDVTKRMLFGLMSRCPDFTGICISVEHPAEEVTRYAQLCRAMHFPFFVVVTKLDLALDIEVDAFLLELAVELSSVGCDSVLLVDVDGVDSFQRLWKQSNQVPVLRVSSADGSGIDLFKHFIASLPTGAMPVTPDRKFEVLLDGSFFVHAVGPVVRGHVASGSVELGCHCRIGPDLEGKFYPVVVQGIHVGGSHVTRVRPPDEATFALSDLPSSVDMTQKGKLLISTSVEVSWAFEARIKVLSRGITPRLQPILYTSNMRQAVRIIPPFPKEAAAFDKGCVVRFHFLYHPEVLREGASVILQWNPEGIAVGEVITLFSRYQPPEAD</sequence>
<dbReference type="Proteomes" id="UP000031737">
    <property type="component" value="Unassembled WGS sequence"/>
</dbReference>
<evidence type="ECO:0000313" key="2">
    <source>
        <dbReference type="EMBL" id="ESL09614.1"/>
    </source>
</evidence>
<dbReference type="PANTHER" id="PTHR43721">
    <property type="entry name" value="ELONGATION FACTOR TU-RELATED"/>
    <property type="match status" value="1"/>
</dbReference>
<dbReference type="OrthoDB" id="248233at2759"/>
<evidence type="ECO:0000313" key="3">
    <source>
        <dbReference type="Proteomes" id="UP000031737"/>
    </source>
</evidence>
<dbReference type="InterPro" id="IPR000795">
    <property type="entry name" value="T_Tr_GTP-bd_dom"/>
</dbReference>
<dbReference type="Gene3D" id="2.40.30.10">
    <property type="entry name" value="Translation factors"/>
    <property type="match status" value="1"/>
</dbReference>
<dbReference type="AlphaFoldDB" id="A0A061J432"/>
<dbReference type="VEuPathDB" id="TriTrypDB:TRSC58_02663"/>
<feature type="domain" description="Tr-type G" evidence="1">
    <location>
        <begin position="182"/>
        <end position="391"/>
    </location>
</feature>
<dbReference type="Gene3D" id="3.40.50.300">
    <property type="entry name" value="P-loop containing nucleotide triphosphate hydrolases"/>
    <property type="match status" value="1"/>
</dbReference>
<name>A0A061J432_TRYRA</name>
<keyword evidence="3" id="KW-1185">Reference proteome</keyword>
<accession>A0A061J432</accession>